<dbReference type="PANTHER" id="PTHR35333:SF3">
    <property type="entry name" value="BETA-LACTAMASE-TYPE TRANSPEPTIDASE FOLD CONTAINING PROTEIN"/>
    <property type="match status" value="1"/>
</dbReference>
<dbReference type="Gene3D" id="3.40.710.10">
    <property type="entry name" value="DD-peptidase/beta-lactamase superfamily"/>
    <property type="match status" value="1"/>
</dbReference>
<dbReference type="GO" id="GO:0046677">
    <property type="term" value="P:response to antibiotic"/>
    <property type="evidence" value="ECO:0007669"/>
    <property type="project" value="InterPro"/>
</dbReference>
<dbReference type="InterPro" id="IPR045155">
    <property type="entry name" value="Beta-lactam_cat"/>
</dbReference>
<organism evidence="2 3">
    <name type="scientific">Chlorogloeopsis fritschii PCC 6912</name>
    <dbReference type="NCBI Taxonomy" id="211165"/>
    <lineage>
        <taxon>Bacteria</taxon>
        <taxon>Bacillati</taxon>
        <taxon>Cyanobacteriota</taxon>
        <taxon>Cyanophyceae</taxon>
        <taxon>Nostocales</taxon>
        <taxon>Chlorogloeopsidaceae</taxon>
        <taxon>Chlorogloeopsis</taxon>
    </lineage>
</organism>
<dbReference type="PANTHER" id="PTHR35333">
    <property type="entry name" value="BETA-LACTAMASE"/>
    <property type="match status" value="1"/>
</dbReference>
<proteinExistence type="predicted"/>
<evidence type="ECO:0000259" key="1">
    <source>
        <dbReference type="Pfam" id="PF13354"/>
    </source>
</evidence>
<dbReference type="GO" id="GO:0030655">
    <property type="term" value="P:beta-lactam antibiotic catabolic process"/>
    <property type="evidence" value="ECO:0007669"/>
    <property type="project" value="InterPro"/>
</dbReference>
<accession>A0A433NKA2</accession>
<comment type="caution">
    <text evidence="2">The sequence shown here is derived from an EMBL/GenBank/DDBJ whole genome shotgun (WGS) entry which is preliminary data.</text>
</comment>
<dbReference type="InterPro" id="IPR012338">
    <property type="entry name" value="Beta-lactam/transpept-like"/>
</dbReference>
<dbReference type="Pfam" id="PF13354">
    <property type="entry name" value="Beta-lactamase2"/>
    <property type="match status" value="1"/>
</dbReference>
<dbReference type="RefSeq" id="WP_016873068.1">
    <property type="nucleotide sequence ID" value="NZ_AJLN01000037.1"/>
</dbReference>
<feature type="domain" description="Beta-lactamase class A catalytic" evidence="1">
    <location>
        <begin position="145"/>
        <end position="286"/>
    </location>
</feature>
<name>A0A433NKA2_CHLFR</name>
<dbReference type="EMBL" id="RSCJ01000008">
    <property type="protein sequence ID" value="RUR83124.1"/>
    <property type="molecule type" value="Genomic_DNA"/>
</dbReference>
<dbReference type="Proteomes" id="UP000268857">
    <property type="component" value="Unassembled WGS sequence"/>
</dbReference>
<dbReference type="OrthoDB" id="7510992at2"/>
<dbReference type="AlphaFoldDB" id="A0A433NKA2"/>
<gene>
    <name evidence="2" type="ORF">PCC6912_24980</name>
</gene>
<evidence type="ECO:0000313" key="3">
    <source>
        <dbReference type="Proteomes" id="UP000268857"/>
    </source>
</evidence>
<dbReference type="GO" id="GO:0008800">
    <property type="term" value="F:beta-lactamase activity"/>
    <property type="evidence" value="ECO:0007669"/>
    <property type="project" value="InterPro"/>
</dbReference>
<sequence>MAFFNKDEQLEQLGNGILEATWAKFPTLARNQIALTWIVYDPPVLVNTGGALTPDAFWNHPIRGFTYRGVERIYPASVVKLFYLVAIQEWLESGMLQTSTELERAMRDMIVDSSNDATSLVIDVLTGTTSGPELPPGPFETWKLQRNLVNRYYQSLGWAEMETINACQKTWCDGPYGRERVFYGQLLENRNMLTTNATARLLHSIVGGVAVSGGRSQSMMALLKRSLNPDELPKDVEEDQVTGFLGGGLPQTAQIWSKAGWTSQVRHDVAYIEIPDCRPYLLVVFTEGKANARNRDILPFVSQSFVEAVANMA</sequence>
<reference evidence="2 3" key="1">
    <citation type="journal article" date="2019" name="Genome Biol. Evol.">
        <title>Day and night: Metabolic profiles and evolutionary relationships of six axenic non-marine cyanobacteria.</title>
        <authorList>
            <person name="Will S.E."/>
            <person name="Henke P."/>
            <person name="Boedeker C."/>
            <person name="Huang S."/>
            <person name="Brinkmann H."/>
            <person name="Rohde M."/>
            <person name="Jarek M."/>
            <person name="Friedl T."/>
            <person name="Seufert S."/>
            <person name="Schumacher M."/>
            <person name="Overmann J."/>
            <person name="Neumann-Schaal M."/>
            <person name="Petersen J."/>
        </authorList>
    </citation>
    <scope>NUCLEOTIDE SEQUENCE [LARGE SCALE GENOMIC DNA]</scope>
    <source>
        <strain evidence="2 3">PCC 6912</strain>
    </source>
</reference>
<evidence type="ECO:0000313" key="2">
    <source>
        <dbReference type="EMBL" id="RUR83124.1"/>
    </source>
</evidence>
<protein>
    <recommendedName>
        <fullName evidence="1">Beta-lactamase class A catalytic domain-containing protein</fullName>
    </recommendedName>
</protein>
<dbReference type="STRING" id="211165.GCA_000317285_00488"/>
<keyword evidence="3" id="KW-1185">Reference proteome</keyword>
<dbReference type="SUPFAM" id="SSF56601">
    <property type="entry name" value="beta-lactamase/transpeptidase-like"/>
    <property type="match status" value="1"/>
</dbReference>
<dbReference type="InterPro" id="IPR000871">
    <property type="entry name" value="Beta-lactam_class-A"/>
</dbReference>